<evidence type="ECO:0000313" key="3">
    <source>
        <dbReference type="EMBL" id="KAK9675227.1"/>
    </source>
</evidence>
<gene>
    <name evidence="3" type="ORF">K7432_016571</name>
</gene>
<dbReference type="PROSITE" id="PS00741">
    <property type="entry name" value="DH_1"/>
    <property type="match status" value="1"/>
</dbReference>
<dbReference type="CDD" id="cd00160">
    <property type="entry name" value="RhoGEF"/>
    <property type="match status" value="1"/>
</dbReference>
<protein>
    <recommendedName>
        <fullName evidence="2">DH domain-containing protein</fullName>
    </recommendedName>
</protein>
<name>A0ABR2VLP7_9FUNG</name>
<feature type="region of interest" description="Disordered" evidence="1">
    <location>
        <begin position="91"/>
        <end position="113"/>
    </location>
</feature>
<feature type="domain" description="DH" evidence="2">
    <location>
        <begin position="387"/>
        <end position="573"/>
    </location>
</feature>
<feature type="compositionally biased region" description="Polar residues" evidence="1">
    <location>
        <begin position="291"/>
        <end position="312"/>
    </location>
</feature>
<dbReference type="InterPro" id="IPR000219">
    <property type="entry name" value="DH_dom"/>
</dbReference>
<feature type="region of interest" description="Disordered" evidence="1">
    <location>
        <begin position="1"/>
        <end position="61"/>
    </location>
</feature>
<evidence type="ECO:0000259" key="2">
    <source>
        <dbReference type="PROSITE" id="PS50010"/>
    </source>
</evidence>
<dbReference type="InterPro" id="IPR001331">
    <property type="entry name" value="GDS_CDC24_CS"/>
</dbReference>
<evidence type="ECO:0000256" key="1">
    <source>
        <dbReference type="SAM" id="MobiDB-lite"/>
    </source>
</evidence>
<sequence>MSGNLVQIVPQFSSSRSSVCSTSETESELSSHEKPTLKKPSEKMLSKDSYKQEKLKPEISHKKVVSNNSKTLHFQPKYTFRSLHLFKTKKPSTPTLTRSDSTSSQIESEHTTHIETDTWKKSGWGVLHDLFDSAHTQSKKLISPEPAISSIPEAKKDPKKFRSPFRRRSYTLDSSYKPFTVEEIQAKSSQNRDSPSDEFATRRTVSLGSDIPSNSISIPSISISDTVEAVVPDITDNNHFLFDDQDAYDYNDGLLDRSSSYRVHSRNNLSGVKTIDRSKSMELIRVDPGESTETLPISSDITSKSTPKPATTNEKELKRSHSLNGKLNKPLDWTLRKNSSSVDLAAMNSWAQTEHADQDHRPRISASKTFTASKLMNIDVRPVFNEGRFYVVDEILTTELNYLENLEIILNTFMIPIQKSAQTPHPIISPRDTKIIFEGIEPLYELSLELCQELKAIVNHWDKGAQVGDLFLKRQKEWEIYPRFVDNYSFAREAIRRAEATHSFNNFIKNVARKATKRQTLKEFLIIPIQRVTRYSLLLKDLKKQTKPDHPDYREVERALEFMTALAVRVNEVKQREEERTQLFTVFNAVRDCPPTMISANRRFTLETDVVETRTSRKIHLVLYSDYLMFTTPSKGRPLKQTEKWVFIRLIDLRHIIMFNVP</sequence>
<comment type="caution">
    <text evidence="3">The sequence shown here is derived from an EMBL/GenBank/DDBJ whole genome shotgun (WGS) entry which is preliminary data.</text>
</comment>
<dbReference type="Proteomes" id="UP001479436">
    <property type="component" value="Unassembled WGS sequence"/>
</dbReference>
<dbReference type="PANTHER" id="PTHR12673">
    <property type="entry name" value="FACIOGENITAL DYSPLASIA PROTEIN"/>
    <property type="match status" value="1"/>
</dbReference>
<dbReference type="InterPro" id="IPR051092">
    <property type="entry name" value="FYVE_RhoGEF_PH"/>
</dbReference>
<dbReference type="PANTHER" id="PTHR12673:SF254">
    <property type="entry name" value="RHOGEF DOMAIN-CONTAINING PROTEIN GXCH"/>
    <property type="match status" value="1"/>
</dbReference>
<feature type="region of interest" description="Disordered" evidence="1">
    <location>
        <begin position="138"/>
        <end position="163"/>
    </location>
</feature>
<reference evidence="3 4" key="1">
    <citation type="submission" date="2023-04" db="EMBL/GenBank/DDBJ databases">
        <title>Genome of Basidiobolus ranarum AG-B5.</title>
        <authorList>
            <person name="Stajich J.E."/>
            <person name="Carter-House D."/>
            <person name="Gryganskyi A."/>
        </authorList>
    </citation>
    <scope>NUCLEOTIDE SEQUENCE [LARGE SCALE GENOMIC DNA]</scope>
    <source>
        <strain evidence="3 4">AG-B5</strain>
    </source>
</reference>
<accession>A0ABR2VLP7</accession>
<dbReference type="SUPFAM" id="SSF48065">
    <property type="entry name" value="DBL homology domain (DH-domain)"/>
    <property type="match status" value="1"/>
</dbReference>
<feature type="region of interest" description="Disordered" evidence="1">
    <location>
        <begin position="287"/>
        <end position="325"/>
    </location>
</feature>
<dbReference type="Pfam" id="PF00621">
    <property type="entry name" value="RhoGEF"/>
    <property type="match status" value="1"/>
</dbReference>
<dbReference type="EMBL" id="JASJQH010009701">
    <property type="protein sequence ID" value="KAK9675227.1"/>
    <property type="molecule type" value="Genomic_DNA"/>
</dbReference>
<dbReference type="PROSITE" id="PS50010">
    <property type="entry name" value="DH_2"/>
    <property type="match status" value="1"/>
</dbReference>
<organism evidence="3 4">
    <name type="scientific">Basidiobolus ranarum</name>
    <dbReference type="NCBI Taxonomy" id="34480"/>
    <lineage>
        <taxon>Eukaryota</taxon>
        <taxon>Fungi</taxon>
        <taxon>Fungi incertae sedis</taxon>
        <taxon>Zoopagomycota</taxon>
        <taxon>Entomophthoromycotina</taxon>
        <taxon>Basidiobolomycetes</taxon>
        <taxon>Basidiobolales</taxon>
        <taxon>Basidiobolaceae</taxon>
        <taxon>Basidiobolus</taxon>
    </lineage>
</organism>
<dbReference type="SMART" id="SM00325">
    <property type="entry name" value="RhoGEF"/>
    <property type="match status" value="1"/>
</dbReference>
<feature type="compositionally biased region" description="Low complexity" evidence="1">
    <location>
        <begin position="13"/>
        <end position="24"/>
    </location>
</feature>
<dbReference type="Gene3D" id="1.20.900.10">
    <property type="entry name" value="Dbl homology (DH) domain"/>
    <property type="match status" value="1"/>
</dbReference>
<feature type="compositionally biased region" description="Basic and acidic residues" evidence="1">
    <location>
        <begin position="29"/>
        <end position="61"/>
    </location>
</feature>
<feature type="compositionally biased region" description="Polar residues" evidence="1">
    <location>
        <begin position="91"/>
        <end position="106"/>
    </location>
</feature>
<evidence type="ECO:0000313" key="4">
    <source>
        <dbReference type="Proteomes" id="UP001479436"/>
    </source>
</evidence>
<proteinExistence type="predicted"/>
<feature type="non-terminal residue" evidence="3">
    <location>
        <position position="662"/>
    </location>
</feature>
<dbReference type="InterPro" id="IPR035899">
    <property type="entry name" value="DBL_dom_sf"/>
</dbReference>
<keyword evidence="4" id="KW-1185">Reference proteome</keyword>